<keyword evidence="6" id="KW-0808">Transferase</keyword>
<reference evidence="17" key="1">
    <citation type="journal article" date="2016" name="Front. Microbiol.">
        <title>Genome Sequence of the Piezophilic, Mesophilic Sulfate-Reducing Bacterium Desulfovibrio indicus J2T.</title>
        <authorList>
            <person name="Cao J."/>
            <person name="Maignien L."/>
            <person name="Shao Z."/>
            <person name="Alain K."/>
            <person name="Jebbar M."/>
        </authorList>
    </citation>
    <scope>NUCLEOTIDE SEQUENCE</scope>
    <source>
        <strain evidence="17">NBRC 103626</strain>
    </source>
</reference>
<keyword evidence="5" id="KW-0349">Heme</keyword>
<dbReference type="GO" id="GO:0000155">
    <property type="term" value="F:phosphorelay sensor kinase activity"/>
    <property type="evidence" value="ECO:0007669"/>
    <property type="project" value="InterPro"/>
</dbReference>
<keyword evidence="9" id="KW-0067">ATP-binding</keyword>
<dbReference type="Pfam" id="PF00512">
    <property type="entry name" value="HisKA"/>
    <property type="match status" value="1"/>
</dbReference>
<evidence type="ECO:0000256" key="13">
    <source>
        <dbReference type="ARBA" id="ARBA00070616"/>
    </source>
</evidence>
<name>A0AA37MA02_9HYPH</name>
<dbReference type="InterPro" id="IPR000014">
    <property type="entry name" value="PAS"/>
</dbReference>
<feature type="domain" description="PAC" evidence="16">
    <location>
        <begin position="96"/>
        <end position="148"/>
    </location>
</feature>
<feature type="domain" description="PAS" evidence="15">
    <location>
        <begin position="22"/>
        <end position="93"/>
    </location>
</feature>
<dbReference type="PANTHER" id="PTHR43065:SF46">
    <property type="entry name" value="C4-DICARBOXYLATE TRANSPORT SENSOR PROTEIN DCTB"/>
    <property type="match status" value="1"/>
</dbReference>
<dbReference type="GO" id="GO:0006355">
    <property type="term" value="P:regulation of DNA-templated transcription"/>
    <property type="evidence" value="ECO:0007669"/>
    <property type="project" value="InterPro"/>
</dbReference>
<dbReference type="InterPro" id="IPR003661">
    <property type="entry name" value="HisK_dim/P_dom"/>
</dbReference>
<evidence type="ECO:0000256" key="8">
    <source>
        <dbReference type="ARBA" id="ARBA00022777"/>
    </source>
</evidence>
<dbReference type="Proteomes" id="UP001055108">
    <property type="component" value="Unassembled WGS sequence"/>
</dbReference>
<evidence type="ECO:0000256" key="11">
    <source>
        <dbReference type="ARBA" id="ARBA00023012"/>
    </source>
</evidence>
<keyword evidence="8" id="KW-0418">Kinase</keyword>
<evidence type="ECO:0000256" key="3">
    <source>
        <dbReference type="ARBA" id="ARBA00012438"/>
    </source>
</evidence>
<evidence type="ECO:0000259" key="15">
    <source>
        <dbReference type="PROSITE" id="PS50112"/>
    </source>
</evidence>
<keyword evidence="4" id="KW-0597">Phosphoprotein</keyword>
<dbReference type="InterPro" id="IPR000700">
    <property type="entry name" value="PAS-assoc_C"/>
</dbReference>
<comment type="cofactor">
    <cofactor evidence="2">
        <name>heme</name>
        <dbReference type="ChEBI" id="CHEBI:30413"/>
    </cofactor>
</comment>
<keyword evidence="11" id="KW-0902">Two-component regulatory system</keyword>
<dbReference type="SMART" id="SM00091">
    <property type="entry name" value="PAS"/>
    <property type="match status" value="2"/>
</dbReference>
<evidence type="ECO:0000313" key="17">
    <source>
        <dbReference type="EMBL" id="GJD77403.1"/>
    </source>
</evidence>
<dbReference type="CDD" id="cd00130">
    <property type="entry name" value="PAS"/>
    <property type="match status" value="2"/>
</dbReference>
<dbReference type="InterPro" id="IPR013767">
    <property type="entry name" value="PAS_fold"/>
</dbReference>
<dbReference type="SMART" id="SM00086">
    <property type="entry name" value="PAC"/>
    <property type="match status" value="2"/>
</dbReference>
<accession>A0AA37MA02</accession>
<evidence type="ECO:0000256" key="10">
    <source>
        <dbReference type="ARBA" id="ARBA00023004"/>
    </source>
</evidence>
<keyword evidence="18" id="KW-1185">Reference proteome</keyword>
<dbReference type="EC" id="2.7.13.3" evidence="3"/>
<dbReference type="FunFam" id="3.30.450.20:FF:000060">
    <property type="entry name" value="Sensor protein FixL"/>
    <property type="match status" value="1"/>
</dbReference>
<evidence type="ECO:0000256" key="4">
    <source>
        <dbReference type="ARBA" id="ARBA00022553"/>
    </source>
</evidence>
<dbReference type="PROSITE" id="PS50109">
    <property type="entry name" value="HIS_KIN"/>
    <property type="match status" value="1"/>
</dbReference>
<keyword evidence="10" id="KW-0408">Iron</keyword>
<evidence type="ECO:0000256" key="1">
    <source>
        <dbReference type="ARBA" id="ARBA00000085"/>
    </source>
</evidence>
<dbReference type="InterPro" id="IPR013655">
    <property type="entry name" value="PAS_fold_3"/>
</dbReference>
<dbReference type="Gene3D" id="3.30.565.10">
    <property type="entry name" value="Histidine kinase-like ATPase, C-terminal domain"/>
    <property type="match status" value="1"/>
</dbReference>
<dbReference type="EMBL" id="BPQM01000012">
    <property type="protein sequence ID" value="GJD77403.1"/>
    <property type="molecule type" value="Genomic_DNA"/>
</dbReference>
<dbReference type="SUPFAM" id="SSF55874">
    <property type="entry name" value="ATPase domain of HSP90 chaperone/DNA topoisomerase II/histidine kinase"/>
    <property type="match status" value="1"/>
</dbReference>
<evidence type="ECO:0000259" key="16">
    <source>
        <dbReference type="PROSITE" id="PS50113"/>
    </source>
</evidence>
<dbReference type="Gene3D" id="6.10.250.2580">
    <property type="match status" value="1"/>
</dbReference>
<dbReference type="Pfam" id="PF00989">
    <property type="entry name" value="PAS"/>
    <property type="match status" value="1"/>
</dbReference>
<feature type="domain" description="PAC" evidence="16">
    <location>
        <begin position="217"/>
        <end position="276"/>
    </location>
</feature>
<dbReference type="SUPFAM" id="SSF47384">
    <property type="entry name" value="Homodimeric domain of signal transducing histidine kinase"/>
    <property type="match status" value="1"/>
</dbReference>
<dbReference type="InterPro" id="IPR036890">
    <property type="entry name" value="HATPase_C_sf"/>
</dbReference>
<dbReference type="InterPro" id="IPR005467">
    <property type="entry name" value="His_kinase_dom"/>
</dbReference>
<dbReference type="AlphaFoldDB" id="A0AA37MA02"/>
<dbReference type="Pfam" id="PF02518">
    <property type="entry name" value="HATPase_c"/>
    <property type="match status" value="1"/>
</dbReference>
<dbReference type="InterPro" id="IPR001610">
    <property type="entry name" value="PAC"/>
</dbReference>
<dbReference type="PRINTS" id="PR00344">
    <property type="entry name" value="BCTRLSENSOR"/>
</dbReference>
<dbReference type="Gene3D" id="2.10.70.100">
    <property type="match status" value="1"/>
</dbReference>
<protein>
    <recommendedName>
        <fullName evidence="13">Sensor protein FixL</fullName>
        <ecNumber evidence="3">2.7.13.3</ecNumber>
    </recommendedName>
</protein>
<proteinExistence type="predicted"/>
<feature type="domain" description="Histidine kinase" evidence="14">
    <location>
        <begin position="296"/>
        <end position="511"/>
    </location>
</feature>
<dbReference type="PANTHER" id="PTHR43065">
    <property type="entry name" value="SENSOR HISTIDINE KINASE"/>
    <property type="match status" value="1"/>
</dbReference>
<comment type="catalytic activity">
    <reaction evidence="1">
        <text>ATP + protein L-histidine = ADP + protein N-phospho-L-histidine.</text>
        <dbReference type="EC" id="2.7.13.3"/>
    </reaction>
</comment>
<reference evidence="17" key="2">
    <citation type="submission" date="2021-08" db="EMBL/GenBank/DDBJ databases">
        <authorList>
            <person name="Tani A."/>
            <person name="Ola A."/>
            <person name="Ogura Y."/>
            <person name="Katsura K."/>
            <person name="Hayashi T."/>
        </authorList>
    </citation>
    <scope>NUCLEOTIDE SEQUENCE</scope>
    <source>
        <strain evidence="17">NBRC 103626</strain>
    </source>
</reference>
<evidence type="ECO:0000256" key="7">
    <source>
        <dbReference type="ARBA" id="ARBA00022741"/>
    </source>
</evidence>
<evidence type="ECO:0000256" key="9">
    <source>
        <dbReference type="ARBA" id="ARBA00022840"/>
    </source>
</evidence>
<evidence type="ECO:0000256" key="12">
    <source>
        <dbReference type="ARBA" id="ARBA00059827"/>
    </source>
</evidence>
<dbReference type="NCBIfam" id="TIGR00229">
    <property type="entry name" value="sensory_box"/>
    <property type="match status" value="2"/>
</dbReference>
<comment type="caution">
    <text evidence="17">The sequence shown here is derived from an EMBL/GenBank/DDBJ whole genome shotgun (WGS) entry which is preliminary data.</text>
</comment>
<dbReference type="InterPro" id="IPR035965">
    <property type="entry name" value="PAS-like_dom_sf"/>
</dbReference>
<dbReference type="SMART" id="SM00387">
    <property type="entry name" value="HATPase_c"/>
    <property type="match status" value="1"/>
</dbReference>
<comment type="function">
    <text evidence="12">Putative oxygen sensor; modulates the activity of FixJ, a transcriptional activator of nitrogen fixation fixK gene. FixL probably acts as a kinase that phosphorylates FixJ.</text>
</comment>
<dbReference type="InterPro" id="IPR003594">
    <property type="entry name" value="HATPase_dom"/>
</dbReference>
<evidence type="ECO:0000259" key="14">
    <source>
        <dbReference type="PROSITE" id="PS50109"/>
    </source>
</evidence>
<dbReference type="Gene3D" id="1.10.287.130">
    <property type="match status" value="1"/>
</dbReference>
<dbReference type="FunFam" id="1.10.287.130:FF:000055">
    <property type="entry name" value="Two-component sensor histidine kinase"/>
    <property type="match status" value="1"/>
</dbReference>
<dbReference type="SMART" id="SM00388">
    <property type="entry name" value="HisKA"/>
    <property type="match status" value="1"/>
</dbReference>
<evidence type="ECO:0000256" key="6">
    <source>
        <dbReference type="ARBA" id="ARBA00022679"/>
    </source>
</evidence>
<evidence type="ECO:0000256" key="2">
    <source>
        <dbReference type="ARBA" id="ARBA00001971"/>
    </source>
</evidence>
<organism evidence="17 18">
    <name type="scientific">Methylobacterium gregans</name>
    <dbReference type="NCBI Taxonomy" id="374424"/>
    <lineage>
        <taxon>Bacteria</taxon>
        <taxon>Pseudomonadati</taxon>
        <taxon>Pseudomonadota</taxon>
        <taxon>Alphaproteobacteria</taxon>
        <taxon>Hyphomicrobiales</taxon>
        <taxon>Methylobacteriaceae</taxon>
        <taxon>Methylobacterium</taxon>
    </lineage>
</organism>
<dbReference type="Pfam" id="PF08447">
    <property type="entry name" value="PAS_3"/>
    <property type="match status" value="1"/>
</dbReference>
<dbReference type="GO" id="GO:0005524">
    <property type="term" value="F:ATP binding"/>
    <property type="evidence" value="ECO:0007669"/>
    <property type="project" value="UniProtKB-KW"/>
</dbReference>
<evidence type="ECO:0000256" key="5">
    <source>
        <dbReference type="ARBA" id="ARBA00022617"/>
    </source>
</evidence>
<evidence type="ECO:0000313" key="18">
    <source>
        <dbReference type="Proteomes" id="UP001055108"/>
    </source>
</evidence>
<dbReference type="PROSITE" id="PS50112">
    <property type="entry name" value="PAS"/>
    <property type="match status" value="2"/>
</dbReference>
<dbReference type="SUPFAM" id="SSF55785">
    <property type="entry name" value="PYP-like sensor domain (PAS domain)"/>
    <property type="match status" value="2"/>
</dbReference>
<sequence length="519" mass="57082">MRSMTDPVDMPSADRWRDATQANDELRQTLDEVGICVWSLDIPTGRATVSPTCARLFGVPPERLTTFAASQALVHPDDRQGRADAIQRALRDGGSYEVDYRVVRPDGHVCWLRSRGRVSLDADGRPARHRGVVLSIDEQKRAEEDIRAREAHLRSILDTVPEAMVVIDEAGLIHSFSAAAERLFGYAADEAVGRNVRILMPEPMQGEHDGYLDRYRRTRERRIIGTNRVVTGRRRDGSTFPMELAIGEMRSGEQVYFTGFINDLTEHQRTQARLQELQSELAHVSRLSAMGEMASALAHELNQPLGAIANYTKGCRRLLARPGPEAIAKTVEVLGKAAEQALRAGQIIRRLREFVARGETERRVEPVARLIEEASALALVGAREQGIVARVVVDPRVGSVLADRVQVQQVLVNLLRNAREAMQQGDRRELTVEARPIGGETVEIAVSDTGPGIAAEVADRLFQPFVTTKRSGMGVGLSICRTIVEAHGGRLDVERNGTGGATFRLTLPAARVGDLPDGD</sequence>
<dbReference type="Gene3D" id="3.30.450.20">
    <property type="entry name" value="PAS domain"/>
    <property type="match status" value="2"/>
</dbReference>
<dbReference type="InterPro" id="IPR004358">
    <property type="entry name" value="Sig_transdc_His_kin-like_C"/>
</dbReference>
<keyword evidence="5" id="KW-0479">Metal-binding</keyword>
<dbReference type="CDD" id="cd00082">
    <property type="entry name" value="HisKA"/>
    <property type="match status" value="1"/>
</dbReference>
<gene>
    <name evidence="17" type="primary">fixL_1</name>
    <name evidence="17" type="ORF">NBEOAGPD_0607</name>
</gene>
<dbReference type="PROSITE" id="PS50113">
    <property type="entry name" value="PAC"/>
    <property type="match status" value="2"/>
</dbReference>
<dbReference type="InterPro" id="IPR036097">
    <property type="entry name" value="HisK_dim/P_sf"/>
</dbReference>
<feature type="domain" description="PAS" evidence="15">
    <location>
        <begin position="149"/>
        <end position="202"/>
    </location>
</feature>
<keyword evidence="7" id="KW-0547">Nucleotide-binding</keyword>